<keyword evidence="3" id="KW-1185">Reference proteome</keyword>
<proteinExistence type="predicted"/>
<accession>A0A6J8E9D5</accession>
<name>A0A6J8E9D5_MYTCO</name>
<dbReference type="EMBL" id="CACVKT020008736">
    <property type="protein sequence ID" value="CAC5417334.1"/>
    <property type="molecule type" value="Genomic_DNA"/>
</dbReference>
<dbReference type="Pfam" id="PF13383">
    <property type="entry name" value="Methyltransf_22"/>
    <property type="match status" value="1"/>
</dbReference>
<evidence type="ECO:0000313" key="2">
    <source>
        <dbReference type="EMBL" id="CAC5417334.1"/>
    </source>
</evidence>
<dbReference type="SUPFAM" id="SSF53335">
    <property type="entry name" value="S-adenosyl-L-methionine-dependent methyltransferases"/>
    <property type="match status" value="1"/>
</dbReference>
<protein>
    <recommendedName>
        <fullName evidence="1">Methyltransferase domain-containing protein</fullName>
    </recommendedName>
</protein>
<dbReference type="InterPro" id="IPR026913">
    <property type="entry name" value="METTL24"/>
</dbReference>
<dbReference type="PANTHER" id="PTHR32026">
    <property type="entry name" value="METHYLTRANSFERASE-LIKE PROTEIN 24"/>
    <property type="match status" value="1"/>
</dbReference>
<feature type="domain" description="Methyltransferase" evidence="1">
    <location>
        <begin position="133"/>
        <end position="321"/>
    </location>
</feature>
<dbReference type="InterPro" id="IPR025714">
    <property type="entry name" value="Methyltranfer_dom"/>
</dbReference>
<dbReference type="Gene3D" id="3.40.50.150">
    <property type="entry name" value="Vaccinia Virus protein VP39"/>
    <property type="match status" value="1"/>
</dbReference>
<sequence length="369" mass="43233">MGVVSVDQVLLHCAHTHYILSNECSPSVIAVFCSGRCKTLECLLIHVMILFFAGYIQRTNIPNTFFIPEPKAINKTEVIPNKEPQLKYVTPPTPFVPVVPVVKSDWNETFPVYDDVPKDIYKTDWWMSAAFLEWDLKHRGVDYHCQDIKKVGNWWICLDENYVIKKPCLVYSFGIANDFSFDDDMAEHGCEVHSFDPSMKKNDYTRPSSVRFHAFGLSSYTDDKFLPRKDIYVHDNETWTIMTLSLIKTALGHKERDIDVLKIDVEGHEWAVIQNLFEDKLFSHVKQFMLEYHLFPDWPPKSDYSKLLRTYKKLHDIGFHKFVTAMHPLTHIPKRFNIQADVAYVNTKYVTSRKKRRLLFKLNTKKTER</sequence>
<evidence type="ECO:0000259" key="1">
    <source>
        <dbReference type="Pfam" id="PF13383"/>
    </source>
</evidence>
<dbReference type="PANTHER" id="PTHR32026:SF10">
    <property type="entry name" value="METHYLTRANSFERASE-LIKE PROTEIN 24-RELATED"/>
    <property type="match status" value="1"/>
</dbReference>
<dbReference type="OrthoDB" id="10006218at2759"/>
<dbReference type="InterPro" id="IPR029063">
    <property type="entry name" value="SAM-dependent_MTases_sf"/>
</dbReference>
<gene>
    <name evidence="2" type="ORF">MCOR_49846</name>
</gene>
<dbReference type="AlphaFoldDB" id="A0A6J8E9D5"/>
<evidence type="ECO:0000313" key="3">
    <source>
        <dbReference type="Proteomes" id="UP000507470"/>
    </source>
</evidence>
<reference evidence="2 3" key="1">
    <citation type="submission" date="2020-06" db="EMBL/GenBank/DDBJ databases">
        <authorList>
            <person name="Li R."/>
            <person name="Bekaert M."/>
        </authorList>
    </citation>
    <scope>NUCLEOTIDE SEQUENCE [LARGE SCALE GENOMIC DNA]</scope>
    <source>
        <strain evidence="3">wild</strain>
    </source>
</reference>
<organism evidence="2 3">
    <name type="scientific">Mytilus coruscus</name>
    <name type="common">Sea mussel</name>
    <dbReference type="NCBI Taxonomy" id="42192"/>
    <lineage>
        <taxon>Eukaryota</taxon>
        <taxon>Metazoa</taxon>
        <taxon>Spiralia</taxon>
        <taxon>Lophotrochozoa</taxon>
        <taxon>Mollusca</taxon>
        <taxon>Bivalvia</taxon>
        <taxon>Autobranchia</taxon>
        <taxon>Pteriomorphia</taxon>
        <taxon>Mytilida</taxon>
        <taxon>Mytiloidea</taxon>
        <taxon>Mytilidae</taxon>
        <taxon>Mytilinae</taxon>
        <taxon>Mytilus</taxon>
    </lineage>
</organism>
<dbReference type="Proteomes" id="UP000507470">
    <property type="component" value="Unassembled WGS sequence"/>
</dbReference>